<proteinExistence type="predicted"/>
<feature type="non-terminal residue" evidence="3">
    <location>
        <position position="255"/>
    </location>
</feature>
<organism evidence="3 4">
    <name type="scientific">Meganyctiphanes norvegica</name>
    <name type="common">Northern krill</name>
    <name type="synonym">Thysanopoda norvegica</name>
    <dbReference type="NCBI Taxonomy" id="48144"/>
    <lineage>
        <taxon>Eukaryota</taxon>
        <taxon>Metazoa</taxon>
        <taxon>Ecdysozoa</taxon>
        <taxon>Arthropoda</taxon>
        <taxon>Crustacea</taxon>
        <taxon>Multicrustacea</taxon>
        <taxon>Malacostraca</taxon>
        <taxon>Eumalacostraca</taxon>
        <taxon>Eucarida</taxon>
        <taxon>Euphausiacea</taxon>
        <taxon>Euphausiidae</taxon>
        <taxon>Meganyctiphanes</taxon>
    </lineage>
</organism>
<dbReference type="Gene3D" id="3.30.160.60">
    <property type="entry name" value="Classic Zinc Finger"/>
    <property type="match status" value="1"/>
</dbReference>
<evidence type="ECO:0000256" key="2">
    <source>
        <dbReference type="SAM" id="MobiDB-lite"/>
    </source>
</evidence>
<reference evidence="3 4" key="1">
    <citation type="submission" date="2024-05" db="EMBL/GenBank/DDBJ databases">
        <authorList>
            <person name="Wallberg A."/>
        </authorList>
    </citation>
    <scope>NUCLEOTIDE SEQUENCE [LARGE SCALE GENOMIC DNA]</scope>
</reference>
<keyword evidence="4" id="KW-1185">Reference proteome</keyword>
<feature type="region of interest" description="Disordered" evidence="2">
    <location>
        <begin position="233"/>
        <end position="255"/>
    </location>
</feature>
<name>A0AAV2SPS2_MEGNR</name>
<evidence type="ECO:0000313" key="3">
    <source>
        <dbReference type="EMBL" id="CAL4234348.1"/>
    </source>
</evidence>
<evidence type="ECO:0000313" key="4">
    <source>
        <dbReference type="Proteomes" id="UP001497623"/>
    </source>
</evidence>
<gene>
    <name evidence="3" type="ORF">MNOR_LOCUS39977</name>
</gene>
<protein>
    <recommendedName>
        <fullName evidence="5">B box-type domain-containing protein</fullName>
    </recommendedName>
</protein>
<dbReference type="Proteomes" id="UP001497623">
    <property type="component" value="Unassembled WGS sequence"/>
</dbReference>
<feature type="compositionally biased region" description="Polar residues" evidence="2">
    <location>
        <begin position="233"/>
        <end position="243"/>
    </location>
</feature>
<comment type="caution">
    <text evidence="3">The sequence shown here is derived from an EMBL/GenBank/DDBJ whole genome shotgun (WGS) entry which is preliminary data.</text>
</comment>
<sequence>MCTVCLETAISQQSRKCPKCRAPFVAATVKNIPINFALEDVMKLLDGSKKSKRNDLPECTEHQLTVSHKCSTHKAWVCQSCIKEDHSSEACKIITISEELDIKKSTQLNQSQPLINKFEETCKKSDDYRKHCKKVIEENDAAIVRLQQEIQRKTNSKLQMEKSYAMFDQKLEMLKGKGSSFEKALASLKSSESIRGVSRCSVEVQMQAENLHSISKEIEKEIESMQQSFNITPNASSELSRGNQRLLASPSHNLK</sequence>
<evidence type="ECO:0008006" key="5">
    <source>
        <dbReference type="Google" id="ProtNLM"/>
    </source>
</evidence>
<dbReference type="AlphaFoldDB" id="A0AAV2SPS2"/>
<dbReference type="EMBL" id="CAXKWB010112760">
    <property type="protein sequence ID" value="CAL4234348.1"/>
    <property type="molecule type" value="Genomic_DNA"/>
</dbReference>
<feature type="coiled-coil region" evidence="1">
    <location>
        <begin position="136"/>
        <end position="163"/>
    </location>
</feature>
<accession>A0AAV2SPS2</accession>
<keyword evidence="1" id="KW-0175">Coiled coil</keyword>
<evidence type="ECO:0000256" key="1">
    <source>
        <dbReference type="SAM" id="Coils"/>
    </source>
</evidence>
<dbReference type="SUPFAM" id="SSF57845">
    <property type="entry name" value="B-box zinc-binding domain"/>
    <property type="match status" value="1"/>
</dbReference>